<feature type="compositionally biased region" description="Pro residues" evidence="1">
    <location>
        <begin position="501"/>
        <end position="518"/>
    </location>
</feature>
<name>A0A517XRY8_9BACT</name>
<dbReference type="KEGG" id="uli:ETAA1_22230"/>
<dbReference type="Proteomes" id="UP000319576">
    <property type="component" value="Chromosome"/>
</dbReference>
<evidence type="ECO:0000313" key="2">
    <source>
        <dbReference type="EMBL" id="QDU20277.1"/>
    </source>
</evidence>
<evidence type="ECO:0000313" key="3">
    <source>
        <dbReference type="Proteomes" id="UP000319576"/>
    </source>
</evidence>
<feature type="region of interest" description="Disordered" evidence="1">
    <location>
        <begin position="498"/>
        <end position="581"/>
    </location>
</feature>
<feature type="compositionally biased region" description="Low complexity" evidence="1">
    <location>
        <begin position="519"/>
        <end position="532"/>
    </location>
</feature>
<evidence type="ECO:0000256" key="1">
    <source>
        <dbReference type="SAM" id="MobiDB-lite"/>
    </source>
</evidence>
<feature type="compositionally biased region" description="Low complexity" evidence="1">
    <location>
        <begin position="539"/>
        <end position="550"/>
    </location>
</feature>
<dbReference type="Gene3D" id="2.60.40.2810">
    <property type="match status" value="1"/>
</dbReference>
<dbReference type="Pfam" id="PF17963">
    <property type="entry name" value="Big_9"/>
    <property type="match status" value="4"/>
</dbReference>
<feature type="region of interest" description="Disordered" evidence="1">
    <location>
        <begin position="593"/>
        <end position="624"/>
    </location>
</feature>
<dbReference type="Gene3D" id="2.60.40.3440">
    <property type="match status" value="3"/>
</dbReference>
<gene>
    <name evidence="2" type="ORF">ETAA1_22230</name>
</gene>
<dbReference type="OrthoDB" id="292060at2"/>
<sequence length="748" mass="73922">MTHVPPVRRRLAVEALESRVQPSASLDPLPAAVTTATVAGQLPLAVVDFPLPTLSPRPAPVTAAPAASAPLVVSGLGQVTYLAAFDTSGAGGGAMISAAPALPAALIVAVDTTPPTAVDDAYTTAVRTSVLSLDLVVGVPGGLLGNDLSPGGAVLTASAVALPSNGLLLLSPDGSFVYTAFVTFTGTDSFTYVVTDGVITSAPATVVVTVAAANRAPVASPDAYTVAEDTTLSAGAPGLLGNDTDPDGDTLTALLETAPAVGTLVLTTGGAFTYTPPAGWSGTTSFTYRVTDGSMSPAPVTVTLNVVGAVARPAAVDDDYAVAAGGTLRVTAPGVLANDTPSGIGTLTAVLNSDPGHGTLTFDPDGSFTYTPDVGYAGTDSFGYSAADGGGVTGGTRVRIFVHSTNRPPVGGVDTATTVAGTPVTVSAATVLANDSDPDGDVLAAELVAGGAHGTVTVAADGSMTYTPDAGFHGTDTFTYLVTDGQLRSGLVQVTVTVANPPTPEPPPTPDLLPPVPSPTGTAGPTIAATPPDSVAPRASDSSDGDSPLGGAPGGTVSPVPAVSSGTPTGNSQPAGTPTAADAGRVYAAGDAPVLPEAPAPAPQPSPATQPQPVPTAPEPSAPAAAVALPPTVPATAPVPITPAITTPQAAVNLPATLLAPLDRVRDELRAEAAERATADSIVVSGTVAVAGMVLLNTRAVYWFLSALLARPAVMRRFDPLDVIFAWERDARRPRDGGPDDSLQAMVG</sequence>
<dbReference type="NCBIfam" id="NF012211">
    <property type="entry name" value="tand_rpt_95"/>
    <property type="match status" value="4"/>
</dbReference>
<dbReference type="AlphaFoldDB" id="A0A517XRY8"/>
<accession>A0A517XRY8</accession>
<protein>
    <recommendedName>
        <fullName evidence="4">Tandem-95 repeat protein</fullName>
    </recommendedName>
</protein>
<keyword evidence="3" id="KW-1185">Reference proteome</keyword>
<feature type="compositionally biased region" description="Polar residues" evidence="1">
    <location>
        <begin position="564"/>
        <end position="576"/>
    </location>
</feature>
<reference evidence="2 3" key="1">
    <citation type="submission" date="2019-02" db="EMBL/GenBank/DDBJ databases">
        <title>Deep-cultivation of Planctomycetes and their phenomic and genomic characterization uncovers novel biology.</title>
        <authorList>
            <person name="Wiegand S."/>
            <person name="Jogler M."/>
            <person name="Boedeker C."/>
            <person name="Pinto D."/>
            <person name="Vollmers J."/>
            <person name="Rivas-Marin E."/>
            <person name="Kohn T."/>
            <person name="Peeters S.H."/>
            <person name="Heuer A."/>
            <person name="Rast P."/>
            <person name="Oberbeckmann S."/>
            <person name="Bunk B."/>
            <person name="Jeske O."/>
            <person name="Meyerdierks A."/>
            <person name="Storesund J.E."/>
            <person name="Kallscheuer N."/>
            <person name="Luecker S."/>
            <person name="Lage O.M."/>
            <person name="Pohl T."/>
            <person name="Merkel B.J."/>
            <person name="Hornburger P."/>
            <person name="Mueller R.-W."/>
            <person name="Bruemmer F."/>
            <person name="Labrenz M."/>
            <person name="Spormann A.M."/>
            <person name="Op den Camp H."/>
            <person name="Overmann J."/>
            <person name="Amann R."/>
            <person name="Jetten M.S.M."/>
            <person name="Mascher T."/>
            <person name="Medema M.H."/>
            <person name="Devos D.P."/>
            <person name="Kaster A.-K."/>
            <person name="Ovreas L."/>
            <person name="Rohde M."/>
            <person name="Galperin M.Y."/>
            <person name="Jogler C."/>
        </authorList>
    </citation>
    <scope>NUCLEOTIDE SEQUENCE [LARGE SCALE GENOMIC DNA]</scope>
    <source>
        <strain evidence="2 3">ETA_A1</strain>
    </source>
</reference>
<dbReference type="RefSeq" id="WP_145237538.1">
    <property type="nucleotide sequence ID" value="NZ_CP036273.1"/>
</dbReference>
<proteinExistence type="predicted"/>
<evidence type="ECO:0008006" key="4">
    <source>
        <dbReference type="Google" id="ProtNLM"/>
    </source>
</evidence>
<organism evidence="2 3">
    <name type="scientific">Urbifossiella limnaea</name>
    <dbReference type="NCBI Taxonomy" id="2528023"/>
    <lineage>
        <taxon>Bacteria</taxon>
        <taxon>Pseudomonadati</taxon>
        <taxon>Planctomycetota</taxon>
        <taxon>Planctomycetia</taxon>
        <taxon>Gemmatales</taxon>
        <taxon>Gemmataceae</taxon>
        <taxon>Urbifossiella</taxon>
    </lineage>
</organism>
<feature type="compositionally biased region" description="Pro residues" evidence="1">
    <location>
        <begin position="596"/>
        <end position="621"/>
    </location>
</feature>
<dbReference type="EMBL" id="CP036273">
    <property type="protein sequence ID" value="QDU20277.1"/>
    <property type="molecule type" value="Genomic_DNA"/>
</dbReference>